<comment type="caution">
    <text evidence="2">The sequence shown here is derived from an EMBL/GenBank/DDBJ whole genome shotgun (WGS) entry which is preliminary data.</text>
</comment>
<accession>A0A941CMJ5</accession>
<organism evidence="2 3">
    <name type="scientific">Proteiniclasticum sediminis</name>
    <dbReference type="NCBI Taxonomy" id="2804028"/>
    <lineage>
        <taxon>Bacteria</taxon>
        <taxon>Bacillati</taxon>
        <taxon>Bacillota</taxon>
        <taxon>Clostridia</taxon>
        <taxon>Eubacteriales</taxon>
        <taxon>Clostridiaceae</taxon>
        <taxon>Proteiniclasticum</taxon>
    </lineage>
</organism>
<sequence>MNDKNFFAYPVSERENPMNRFDETMRKIREVQEIMLVTFTEGEPQEEELIHDLRINFRRLLALLSFYAPLLRKKWRRETEDLLKKLLRSLGLSRELQMLEKAWEKYQGSLTKDTTRKEVPEAFSEALGSFIAVDQEKKGEPQEDLLSIWWEVCWRLDAPSDILWRKKRVKAASESSDFERQRMRSLQMKLQQKEASVDPKDSRAVHQLRIAGKGAMYAAELLGGSWDDEFIDWLRHLQKLHDLIGKIHDGEVNLGLLQEVEKIRGKTGALEGFRQYLIQEERRGQEILEDLLIRD</sequence>
<proteinExistence type="predicted"/>
<evidence type="ECO:0000313" key="3">
    <source>
        <dbReference type="Proteomes" id="UP000675379"/>
    </source>
</evidence>
<feature type="domain" description="CHAD" evidence="1">
    <location>
        <begin position="17"/>
        <end position="295"/>
    </location>
</feature>
<dbReference type="Proteomes" id="UP000675379">
    <property type="component" value="Unassembled WGS sequence"/>
</dbReference>
<dbReference type="SMART" id="SM00880">
    <property type="entry name" value="CHAD"/>
    <property type="match status" value="1"/>
</dbReference>
<dbReference type="Pfam" id="PF05235">
    <property type="entry name" value="CHAD"/>
    <property type="match status" value="1"/>
</dbReference>
<dbReference type="InterPro" id="IPR007899">
    <property type="entry name" value="CHAD_dom"/>
</dbReference>
<evidence type="ECO:0000259" key="1">
    <source>
        <dbReference type="PROSITE" id="PS51708"/>
    </source>
</evidence>
<protein>
    <submittedName>
        <fullName evidence="2">CHAD domain-containing protein</fullName>
    </submittedName>
</protein>
<dbReference type="Gene3D" id="1.40.20.10">
    <property type="entry name" value="CHAD domain"/>
    <property type="match status" value="1"/>
</dbReference>
<name>A0A941CMJ5_9CLOT</name>
<dbReference type="PANTHER" id="PTHR39339">
    <property type="entry name" value="SLR1444 PROTEIN"/>
    <property type="match status" value="1"/>
</dbReference>
<dbReference type="RefSeq" id="WP_211799958.1">
    <property type="nucleotide sequence ID" value="NZ_JAGSCS010000003.1"/>
</dbReference>
<dbReference type="EMBL" id="JAGSCS010000003">
    <property type="protein sequence ID" value="MBR0575435.1"/>
    <property type="molecule type" value="Genomic_DNA"/>
</dbReference>
<dbReference type="InterPro" id="IPR038186">
    <property type="entry name" value="CHAD_dom_sf"/>
</dbReference>
<dbReference type="AlphaFoldDB" id="A0A941CMJ5"/>
<reference evidence="2" key="1">
    <citation type="submission" date="2021-04" db="EMBL/GenBank/DDBJ databases">
        <title>Proteiniclasticum sedimins sp. nov., an obligate anaerobic bacterium isolated from anaerobic sludge.</title>
        <authorList>
            <person name="Liu J."/>
        </authorList>
    </citation>
    <scope>NUCLEOTIDE SEQUENCE</scope>
    <source>
        <strain evidence="2">BAD-10</strain>
    </source>
</reference>
<gene>
    <name evidence="2" type="ORF">KCG48_03675</name>
</gene>
<keyword evidence="3" id="KW-1185">Reference proteome</keyword>
<evidence type="ECO:0000313" key="2">
    <source>
        <dbReference type="EMBL" id="MBR0575435.1"/>
    </source>
</evidence>
<dbReference type="PROSITE" id="PS51708">
    <property type="entry name" value="CHAD"/>
    <property type="match status" value="1"/>
</dbReference>
<dbReference type="PANTHER" id="PTHR39339:SF1">
    <property type="entry name" value="CHAD DOMAIN-CONTAINING PROTEIN"/>
    <property type="match status" value="1"/>
</dbReference>